<dbReference type="Pfam" id="PF00528">
    <property type="entry name" value="BPD_transp_1"/>
    <property type="match status" value="1"/>
</dbReference>
<name>X1B4S9_9ZZZZ</name>
<dbReference type="Gene3D" id="1.10.3720.10">
    <property type="entry name" value="MetI-like"/>
    <property type="match status" value="1"/>
</dbReference>
<comment type="subcellular location">
    <subcellularLocation>
        <location evidence="1">Cell membrane</location>
        <topology evidence="1">Multi-pass membrane protein</topology>
    </subcellularLocation>
</comment>
<keyword evidence="2" id="KW-0813">Transport</keyword>
<keyword evidence="5 7" id="KW-1133">Transmembrane helix</keyword>
<accession>X1B4S9</accession>
<dbReference type="InterPro" id="IPR000515">
    <property type="entry name" value="MetI-like"/>
</dbReference>
<evidence type="ECO:0000313" key="9">
    <source>
        <dbReference type="EMBL" id="GAG67011.1"/>
    </source>
</evidence>
<organism evidence="9">
    <name type="scientific">marine sediment metagenome</name>
    <dbReference type="NCBI Taxonomy" id="412755"/>
    <lineage>
        <taxon>unclassified sequences</taxon>
        <taxon>metagenomes</taxon>
        <taxon>ecological metagenomes</taxon>
    </lineage>
</organism>
<feature type="domain" description="ABC transmembrane type-1" evidence="8">
    <location>
        <begin position="1"/>
        <end position="192"/>
    </location>
</feature>
<proteinExistence type="predicted"/>
<dbReference type="CDD" id="cd06261">
    <property type="entry name" value="TM_PBP2"/>
    <property type="match status" value="1"/>
</dbReference>
<dbReference type="PANTHER" id="PTHR30193:SF37">
    <property type="entry name" value="INNER MEMBRANE ABC TRANSPORTER PERMEASE PROTEIN YCJO"/>
    <property type="match status" value="1"/>
</dbReference>
<dbReference type="InterPro" id="IPR035906">
    <property type="entry name" value="MetI-like_sf"/>
</dbReference>
<feature type="non-terminal residue" evidence="9">
    <location>
        <position position="1"/>
    </location>
</feature>
<evidence type="ECO:0000256" key="7">
    <source>
        <dbReference type="SAM" id="Phobius"/>
    </source>
</evidence>
<evidence type="ECO:0000256" key="4">
    <source>
        <dbReference type="ARBA" id="ARBA00022692"/>
    </source>
</evidence>
<feature type="transmembrane region" description="Helical" evidence="7">
    <location>
        <begin position="12"/>
        <end position="37"/>
    </location>
</feature>
<evidence type="ECO:0000256" key="6">
    <source>
        <dbReference type="ARBA" id="ARBA00023136"/>
    </source>
</evidence>
<feature type="transmembrane region" description="Helical" evidence="7">
    <location>
        <begin position="168"/>
        <end position="193"/>
    </location>
</feature>
<evidence type="ECO:0000256" key="3">
    <source>
        <dbReference type="ARBA" id="ARBA00022475"/>
    </source>
</evidence>
<reference evidence="9" key="1">
    <citation type="journal article" date="2014" name="Front. Microbiol.">
        <title>High frequency of phylogenetically diverse reductive dehalogenase-homologous genes in deep subseafloor sedimentary metagenomes.</title>
        <authorList>
            <person name="Kawai M."/>
            <person name="Futagami T."/>
            <person name="Toyoda A."/>
            <person name="Takaki Y."/>
            <person name="Nishi S."/>
            <person name="Hori S."/>
            <person name="Arai W."/>
            <person name="Tsubouchi T."/>
            <person name="Morono Y."/>
            <person name="Uchiyama I."/>
            <person name="Ito T."/>
            <person name="Fujiyama A."/>
            <person name="Inagaki F."/>
            <person name="Takami H."/>
        </authorList>
    </citation>
    <scope>NUCLEOTIDE SEQUENCE</scope>
    <source>
        <strain evidence="9">Expedition CK06-06</strain>
    </source>
</reference>
<evidence type="ECO:0000256" key="5">
    <source>
        <dbReference type="ARBA" id="ARBA00022989"/>
    </source>
</evidence>
<keyword evidence="3" id="KW-1003">Cell membrane</keyword>
<feature type="transmembrane region" description="Helical" evidence="7">
    <location>
        <begin position="43"/>
        <end position="61"/>
    </location>
</feature>
<dbReference type="GO" id="GO:0005886">
    <property type="term" value="C:plasma membrane"/>
    <property type="evidence" value="ECO:0007669"/>
    <property type="project" value="UniProtKB-SubCell"/>
</dbReference>
<dbReference type="GO" id="GO:0055085">
    <property type="term" value="P:transmembrane transport"/>
    <property type="evidence" value="ECO:0007669"/>
    <property type="project" value="InterPro"/>
</dbReference>
<dbReference type="SUPFAM" id="SSF161098">
    <property type="entry name" value="MetI-like"/>
    <property type="match status" value="1"/>
</dbReference>
<keyword evidence="6 7" id="KW-0472">Membrane</keyword>
<keyword evidence="4 7" id="KW-0812">Transmembrane</keyword>
<sequence length="199" mass="22556">ALLNSKYIKLRNVFRTFIFLPYVTASVAVAYCFQSLLDKDYGLVNLFLSWFGVDSIAWLNYPSLARICLSSLVTWRWLGYNMIILLAGLQNIPPELYEVAKIDGATTTQSFFRITLPLMKPMLLFCIILSTIGTFSLFDEPYILTSGGGPMDATLTPVLYLYKVGFNFLHFGVASSIAYVLFIILLILSVFWIKILEEK</sequence>
<dbReference type="PANTHER" id="PTHR30193">
    <property type="entry name" value="ABC TRANSPORTER PERMEASE PROTEIN"/>
    <property type="match status" value="1"/>
</dbReference>
<dbReference type="PROSITE" id="PS50928">
    <property type="entry name" value="ABC_TM1"/>
    <property type="match status" value="1"/>
</dbReference>
<comment type="caution">
    <text evidence="9">The sequence shown here is derived from an EMBL/GenBank/DDBJ whole genome shotgun (WGS) entry which is preliminary data.</text>
</comment>
<protein>
    <recommendedName>
        <fullName evidence="8">ABC transmembrane type-1 domain-containing protein</fullName>
    </recommendedName>
</protein>
<evidence type="ECO:0000256" key="1">
    <source>
        <dbReference type="ARBA" id="ARBA00004651"/>
    </source>
</evidence>
<gene>
    <name evidence="9" type="ORF">S01H4_15127</name>
</gene>
<dbReference type="EMBL" id="BART01006627">
    <property type="protein sequence ID" value="GAG67011.1"/>
    <property type="molecule type" value="Genomic_DNA"/>
</dbReference>
<evidence type="ECO:0000259" key="8">
    <source>
        <dbReference type="PROSITE" id="PS50928"/>
    </source>
</evidence>
<dbReference type="AlphaFoldDB" id="X1B4S9"/>
<feature type="transmembrane region" description="Helical" evidence="7">
    <location>
        <begin position="122"/>
        <end position="138"/>
    </location>
</feature>
<dbReference type="InterPro" id="IPR051393">
    <property type="entry name" value="ABC_transporter_permease"/>
</dbReference>
<evidence type="ECO:0000256" key="2">
    <source>
        <dbReference type="ARBA" id="ARBA00022448"/>
    </source>
</evidence>